<protein>
    <submittedName>
        <fullName evidence="3">Class II glutamine amidotransferase</fullName>
    </submittedName>
</protein>
<dbReference type="PANTHER" id="PTHR42824">
    <property type="entry name" value="GLUTAMINE AMIDOTRANSFERASE"/>
    <property type="match status" value="1"/>
</dbReference>
<organism evidence="3 4">
    <name type="scientific">Lentisphaera profundi</name>
    <dbReference type="NCBI Taxonomy" id="1658616"/>
    <lineage>
        <taxon>Bacteria</taxon>
        <taxon>Pseudomonadati</taxon>
        <taxon>Lentisphaerota</taxon>
        <taxon>Lentisphaeria</taxon>
        <taxon>Lentisphaerales</taxon>
        <taxon>Lentisphaeraceae</taxon>
        <taxon>Lentisphaera</taxon>
    </lineage>
</organism>
<accession>A0ABY7VPZ2</accession>
<dbReference type="InterPro" id="IPR026869">
    <property type="entry name" value="EgtC-like"/>
</dbReference>
<dbReference type="Proteomes" id="UP001214250">
    <property type="component" value="Chromosome 1"/>
</dbReference>
<dbReference type="PANTHER" id="PTHR42824:SF1">
    <property type="entry name" value="GLUTAMINE AMIDOTRANSFERASE YAFJ-RELATED"/>
    <property type="match status" value="1"/>
</dbReference>
<keyword evidence="4" id="KW-1185">Reference proteome</keyword>
<evidence type="ECO:0000259" key="2">
    <source>
        <dbReference type="PROSITE" id="PS51278"/>
    </source>
</evidence>
<dbReference type="EMBL" id="CP117811">
    <property type="protein sequence ID" value="WDE95896.1"/>
    <property type="molecule type" value="Genomic_DNA"/>
</dbReference>
<gene>
    <name evidence="3" type="ORF">PQO03_09225</name>
</gene>
<dbReference type="Gene3D" id="3.60.20.10">
    <property type="entry name" value="Glutamine Phosphoribosylpyrophosphate, subunit 1, domain 1"/>
    <property type="match status" value="1"/>
</dbReference>
<dbReference type="InterPro" id="IPR017932">
    <property type="entry name" value="GATase_2_dom"/>
</dbReference>
<reference evidence="3 4" key="1">
    <citation type="submission" date="2023-02" db="EMBL/GenBank/DDBJ databases">
        <title>Genome sequence of Lentisphaera profundi SAORIC-696.</title>
        <authorList>
            <person name="Kim e."/>
            <person name="Cho J.-C."/>
            <person name="Choi A."/>
            <person name="Kang I."/>
        </authorList>
    </citation>
    <scope>NUCLEOTIDE SEQUENCE [LARGE SCALE GENOMIC DNA]</scope>
    <source>
        <strain evidence="3 4">SAORIC-696</strain>
    </source>
</reference>
<keyword evidence="1 3" id="KW-0315">Glutamine amidotransferase</keyword>
<evidence type="ECO:0000313" key="4">
    <source>
        <dbReference type="Proteomes" id="UP001214250"/>
    </source>
</evidence>
<feature type="domain" description="Glutamine amidotransferase type-2" evidence="2">
    <location>
        <begin position="2"/>
        <end position="257"/>
    </location>
</feature>
<evidence type="ECO:0000313" key="3">
    <source>
        <dbReference type="EMBL" id="WDE95896.1"/>
    </source>
</evidence>
<name>A0ABY7VPZ2_9BACT</name>
<dbReference type="CDD" id="cd01908">
    <property type="entry name" value="YafJ"/>
    <property type="match status" value="1"/>
</dbReference>
<dbReference type="Pfam" id="PF13230">
    <property type="entry name" value="GATase_4"/>
    <property type="match status" value="1"/>
</dbReference>
<evidence type="ECO:0000256" key="1">
    <source>
        <dbReference type="ARBA" id="ARBA00022962"/>
    </source>
</evidence>
<proteinExistence type="predicted"/>
<dbReference type="SUPFAM" id="SSF56235">
    <property type="entry name" value="N-terminal nucleophile aminohydrolases (Ntn hydrolases)"/>
    <property type="match status" value="1"/>
</dbReference>
<dbReference type="InterPro" id="IPR029055">
    <property type="entry name" value="Ntn_hydrolases_N"/>
</dbReference>
<sequence length="257" mass="29168">MCQLLAMNCNTPTDICFSFEGFAQRGGLTDQHTDGWGISFFEESACRSFHDTLPAAQSPIAKLIKDYPIKALNVISHIRQATIGAVELKNTQPYQRELWGQQWVFAHNGDLWDYKFTDSSPARPIGTSDSEAVFCDLLNQLRSLNPTTEPDIHSIYNCLKKFSSQARSFGTFNFLLSNGKYIFAHCSTKLCYIVRQAPFHEAHLSDKDISINFSTVTTEDDRVAVIATEPLTDNEEWTHFEKNQLLLFKHGKVLNFE</sequence>
<dbReference type="RefSeq" id="WP_274149762.1">
    <property type="nucleotide sequence ID" value="NZ_CP117811.1"/>
</dbReference>
<dbReference type="PROSITE" id="PS51278">
    <property type="entry name" value="GATASE_TYPE_2"/>
    <property type="match status" value="1"/>
</dbReference>